<feature type="region of interest" description="Disordered" evidence="1">
    <location>
        <begin position="1"/>
        <end position="58"/>
    </location>
</feature>
<gene>
    <name evidence="2" type="ORF">DEBURN_LOCUS11798</name>
</gene>
<dbReference type="AlphaFoldDB" id="A0A9N9E6K8"/>
<name>A0A9N9E6K8_9GLOM</name>
<feature type="non-terminal residue" evidence="2">
    <location>
        <position position="1"/>
    </location>
</feature>
<protein>
    <submittedName>
        <fullName evidence="2">11815_t:CDS:1</fullName>
    </submittedName>
</protein>
<dbReference type="Proteomes" id="UP000789706">
    <property type="component" value="Unassembled WGS sequence"/>
</dbReference>
<keyword evidence="3" id="KW-1185">Reference proteome</keyword>
<comment type="caution">
    <text evidence="2">The sequence shown here is derived from an EMBL/GenBank/DDBJ whole genome shotgun (WGS) entry which is preliminary data.</text>
</comment>
<organism evidence="2 3">
    <name type="scientific">Diversispora eburnea</name>
    <dbReference type="NCBI Taxonomy" id="1213867"/>
    <lineage>
        <taxon>Eukaryota</taxon>
        <taxon>Fungi</taxon>
        <taxon>Fungi incertae sedis</taxon>
        <taxon>Mucoromycota</taxon>
        <taxon>Glomeromycotina</taxon>
        <taxon>Glomeromycetes</taxon>
        <taxon>Diversisporales</taxon>
        <taxon>Diversisporaceae</taxon>
        <taxon>Diversispora</taxon>
    </lineage>
</organism>
<proteinExistence type="predicted"/>
<accession>A0A9N9E6K8</accession>
<reference evidence="2" key="1">
    <citation type="submission" date="2021-06" db="EMBL/GenBank/DDBJ databases">
        <authorList>
            <person name="Kallberg Y."/>
            <person name="Tangrot J."/>
            <person name="Rosling A."/>
        </authorList>
    </citation>
    <scope>NUCLEOTIDE SEQUENCE</scope>
    <source>
        <strain evidence="2">AZ414A</strain>
    </source>
</reference>
<evidence type="ECO:0000313" key="3">
    <source>
        <dbReference type="Proteomes" id="UP000789706"/>
    </source>
</evidence>
<feature type="non-terminal residue" evidence="2">
    <location>
        <position position="58"/>
    </location>
</feature>
<sequence>KVPAIETVEKKRHYKKKEEEEEREGQGGREEQGVQYEYQRGKKGKEKAVEYEENNAED</sequence>
<evidence type="ECO:0000313" key="2">
    <source>
        <dbReference type="EMBL" id="CAG8662211.1"/>
    </source>
</evidence>
<dbReference type="EMBL" id="CAJVPK010008638">
    <property type="protein sequence ID" value="CAG8662211.1"/>
    <property type="molecule type" value="Genomic_DNA"/>
</dbReference>
<evidence type="ECO:0000256" key="1">
    <source>
        <dbReference type="SAM" id="MobiDB-lite"/>
    </source>
</evidence>